<dbReference type="Pfam" id="PF01965">
    <property type="entry name" value="DJ-1_PfpI"/>
    <property type="match status" value="1"/>
</dbReference>
<dbReference type="STRING" id="751945.Theos_0017"/>
<dbReference type="PANTHER" id="PTHR42733">
    <property type="entry name" value="DJ-1 PROTEIN"/>
    <property type="match status" value="1"/>
</dbReference>
<dbReference type="PATRIC" id="fig|751945.3.peg.17"/>
<dbReference type="OrthoDB" id="9800516at2"/>
<dbReference type="InterPro" id="IPR006286">
    <property type="entry name" value="C56_PfpI-like"/>
</dbReference>
<proteinExistence type="inferred from homology"/>
<reference evidence="3 4" key="1">
    <citation type="journal article" date="2013" name="Genome Announc.">
        <title>Whole Genome Sequencing of Thermus oshimai JL-2 and Thermus thermophilus JL-18, Incomplete Denitrifiers from the United States Great Basin.</title>
        <authorList>
            <person name="Murugapiran S.K."/>
            <person name="Huntemann M."/>
            <person name="Wei C.L."/>
            <person name="Han J."/>
            <person name="Detter J.C."/>
            <person name="Han C.S."/>
            <person name="Erkkila T.H."/>
            <person name="Teshima H."/>
            <person name="Chen A."/>
            <person name="Kyrpides N."/>
            <person name="Mavrommatis K."/>
            <person name="Markowitz V."/>
            <person name="Szeto E."/>
            <person name="Ivanova N."/>
            <person name="Pagani I."/>
            <person name="Lam J."/>
            <person name="McDonald A.I."/>
            <person name="Dodsworth J.A."/>
            <person name="Pati A."/>
            <person name="Goodwin L."/>
            <person name="Peters L."/>
            <person name="Pitluck S."/>
            <person name="Woyke T."/>
            <person name="Hedlund B.P."/>
        </authorList>
    </citation>
    <scope>NUCLEOTIDE SEQUENCE</scope>
    <source>
        <strain evidence="3 4">JL-2</strain>
    </source>
</reference>
<dbReference type="PROSITE" id="PS51276">
    <property type="entry name" value="PEPTIDASE_C56_PFPI"/>
    <property type="match status" value="1"/>
</dbReference>
<gene>
    <name evidence="3" type="ORF">Theos_0017</name>
</gene>
<dbReference type="eggNOG" id="COG0693">
    <property type="taxonomic scope" value="Bacteria"/>
</dbReference>
<dbReference type="PANTHER" id="PTHR42733:SF13">
    <property type="entry name" value="DJ-1_PFPI DOMAIN-CONTAINING PROTEIN"/>
    <property type="match status" value="1"/>
</dbReference>
<dbReference type="RefSeq" id="WP_016328306.1">
    <property type="nucleotide sequence ID" value="NC_019386.1"/>
</dbReference>
<dbReference type="KEGG" id="tos:Theos_0017"/>
<evidence type="ECO:0000256" key="1">
    <source>
        <dbReference type="ARBA" id="ARBA00008542"/>
    </source>
</evidence>
<keyword evidence="4" id="KW-1185">Reference proteome</keyword>
<dbReference type="AlphaFoldDB" id="K7QXG9"/>
<dbReference type="SUPFAM" id="SSF52317">
    <property type="entry name" value="Class I glutamine amidotransferase-like"/>
    <property type="match status" value="1"/>
</dbReference>
<dbReference type="GO" id="GO:0006508">
    <property type="term" value="P:proteolysis"/>
    <property type="evidence" value="ECO:0007669"/>
    <property type="project" value="UniProtKB-KW"/>
</dbReference>
<evidence type="ECO:0000313" key="4">
    <source>
        <dbReference type="Proteomes" id="UP000000211"/>
    </source>
</evidence>
<evidence type="ECO:0000259" key="2">
    <source>
        <dbReference type="Pfam" id="PF01965"/>
    </source>
</evidence>
<protein>
    <submittedName>
        <fullName evidence="3">Putative intracellular protease/amidase</fullName>
    </submittedName>
</protein>
<sequence length="165" mass="17878">MEPIGILLADLFDEREFIYPYYRVLEAGYTPLVIGPEERTYQAKSGFAWKAEVAAEKAPPLSGLLIPGGFAPDYLRRSPGVLALVRRVAEEGKPLGAICHAGWVLISAGLVRGKRVTGFFSIRADLENAGGLYQEEGVVVDGTLVTAQGPKDLPGFMRAFLGLLR</sequence>
<dbReference type="CDD" id="cd03134">
    <property type="entry name" value="GATase1_PfpI_like"/>
    <property type="match status" value="1"/>
</dbReference>
<dbReference type="GO" id="GO:0008233">
    <property type="term" value="F:peptidase activity"/>
    <property type="evidence" value="ECO:0007669"/>
    <property type="project" value="UniProtKB-KW"/>
</dbReference>
<evidence type="ECO:0000313" key="3">
    <source>
        <dbReference type="EMBL" id="AFV75105.1"/>
    </source>
</evidence>
<comment type="similarity">
    <text evidence="1">Belongs to the peptidase C56 family.</text>
</comment>
<accession>K7QXG9</accession>
<dbReference type="HOGENOM" id="CLU_000445_44_4_0"/>
<feature type="domain" description="DJ-1/PfpI" evidence="2">
    <location>
        <begin position="6"/>
        <end position="161"/>
    </location>
</feature>
<organism evidence="3 4">
    <name type="scientific">Thermus oshimai JL-2</name>
    <dbReference type="NCBI Taxonomy" id="751945"/>
    <lineage>
        <taxon>Bacteria</taxon>
        <taxon>Thermotogati</taxon>
        <taxon>Deinococcota</taxon>
        <taxon>Deinococci</taxon>
        <taxon>Thermales</taxon>
        <taxon>Thermaceae</taxon>
        <taxon>Thermus</taxon>
    </lineage>
</organism>
<dbReference type="Gene3D" id="3.40.50.880">
    <property type="match status" value="1"/>
</dbReference>
<dbReference type="InterPro" id="IPR029062">
    <property type="entry name" value="Class_I_gatase-like"/>
</dbReference>
<name>K7QXG9_THEOS</name>
<keyword evidence="3" id="KW-0645">Protease</keyword>
<dbReference type="EMBL" id="CP003249">
    <property type="protein sequence ID" value="AFV75105.1"/>
    <property type="molecule type" value="Genomic_DNA"/>
</dbReference>
<dbReference type="Proteomes" id="UP000000211">
    <property type="component" value="Chromosome"/>
</dbReference>
<dbReference type="InterPro" id="IPR002818">
    <property type="entry name" value="DJ-1/PfpI"/>
</dbReference>
<keyword evidence="3" id="KW-0378">Hydrolase</keyword>